<evidence type="ECO:0000313" key="1">
    <source>
        <dbReference type="EMBL" id="JAH63895.1"/>
    </source>
</evidence>
<accession>A0A0E9UFA0</accession>
<organism evidence="1">
    <name type="scientific">Anguilla anguilla</name>
    <name type="common">European freshwater eel</name>
    <name type="synonym">Muraena anguilla</name>
    <dbReference type="NCBI Taxonomy" id="7936"/>
    <lineage>
        <taxon>Eukaryota</taxon>
        <taxon>Metazoa</taxon>
        <taxon>Chordata</taxon>
        <taxon>Craniata</taxon>
        <taxon>Vertebrata</taxon>
        <taxon>Euteleostomi</taxon>
        <taxon>Actinopterygii</taxon>
        <taxon>Neopterygii</taxon>
        <taxon>Teleostei</taxon>
        <taxon>Anguilliformes</taxon>
        <taxon>Anguillidae</taxon>
        <taxon>Anguilla</taxon>
    </lineage>
</organism>
<reference evidence="1" key="1">
    <citation type="submission" date="2014-11" db="EMBL/GenBank/DDBJ databases">
        <authorList>
            <person name="Amaro Gonzalez C."/>
        </authorList>
    </citation>
    <scope>NUCLEOTIDE SEQUENCE</scope>
</reference>
<protein>
    <submittedName>
        <fullName evidence="1">Uncharacterized protein</fullName>
    </submittedName>
</protein>
<sequence length="18" mass="2188">MLSNLHLNHNNRPTHYLN</sequence>
<proteinExistence type="predicted"/>
<reference evidence="1" key="2">
    <citation type="journal article" date="2015" name="Fish Shellfish Immunol.">
        <title>Early steps in the European eel (Anguilla anguilla)-Vibrio vulnificus interaction in the gills: Role of the RtxA13 toxin.</title>
        <authorList>
            <person name="Callol A."/>
            <person name="Pajuelo D."/>
            <person name="Ebbesson L."/>
            <person name="Teles M."/>
            <person name="MacKenzie S."/>
            <person name="Amaro C."/>
        </authorList>
    </citation>
    <scope>NUCLEOTIDE SEQUENCE</scope>
</reference>
<dbReference type="EMBL" id="GBXM01044682">
    <property type="protein sequence ID" value="JAH63895.1"/>
    <property type="molecule type" value="Transcribed_RNA"/>
</dbReference>
<dbReference type="AlphaFoldDB" id="A0A0E9UFA0"/>
<name>A0A0E9UFA0_ANGAN</name>